<evidence type="ECO:0000259" key="6">
    <source>
        <dbReference type="Pfam" id="PF00370"/>
    </source>
</evidence>
<dbReference type="InterPro" id="IPR018484">
    <property type="entry name" value="FGGY_N"/>
</dbReference>
<comment type="caution">
    <text evidence="8">The sequence shown here is derived from an EMBL/GenBank/DDBJ whole genome shotgun (WGS) entry which is preliminary data.</text>
</comment>
<proteinExistence type="inferred from homology"/>
<dbReference type="PANTHER" id="PTHR43095:SF5">
    <property type="entry name" value="XYLULOSE KINASE"/>
    <property type="match status" value="1"/>
</dbReference>
<feature type="domain" description="Carbohydrate kinase FGGY N-terminal" evidence="6">
    <location>
        <begin position="1"/>
        <end position="236"/>
    </location>
</feature>
<dbReference type="Gene3D" id="3.30.420.40">
    <property type="match status" value="2"/>
</dbReference>
<dbReference type="PANTHER" id="PTHR43095">
    <property type="entry name" value="SUGAR KINASE"/>
    <property type="match status" value="1"/>
</dbReference>
<protein>
    <submittedName>
        <fullName evidence="8">Carbohydrate kinase</fullName>
    </submittedName>
</protein>
<name>A0A370BCX9_9ACTN</name>
<keyword evidence="2" id="KW-0859">Xylose metabolism</keyword>
<dbReference type="GO" id="GO:0042732">
    <property type="term" value="P:D-xylose metabolic process"/>
    <property type="evidence" value="ECO:0007669"/>
    <property type="project" value="UniProtKB-KW"/>
</dbReference>
<keyword evidence="2" id="KW-0119">Carbohydrate metabolism</keyword>
<dbReference type="InterPro" id="IPR018485">
    <property type="entry name" value="FGGY_C"/>
</dbReference>
<dbReference type="Pfam" id="PF02782">
    <property type="entry name" value="FGGY_C"/>
    <property type="match status" value="1"/>
</dbReference>
<dbReference type="InterPro" id="IPR043129">
    <property type="entry name" value="ATPase_NBD"/>
</dbReference>
<dbReference type="AlphaFoldDB" id="A0A370BCX9"/>
<dbReference type="OrthoDB" id="9782710at2"/>
<evidence type="ECO:0000256" key="1">
    <source>
        <dbReference type="ARBA" id="ARBA00009156"/>
    </source>
</evidence>
<accession>A0A370BCX9</accession>
<evidence type="ECO:0000313" key="9">
    <source>
        <dbReference type="Proteomes" id="UP000253741"/>
    </source>
</evidence>
<organism evidence="8 9">
    <name type="scientific">Streptomyces corynorhini</name>
    <dbReference type="NCBI Taxonomy" id="2282652"/>
    <lineage>
        <taxon>Bacteria</taxon>
        <taxon>Bacillati</taxon>
        <taxon>Actinomycetota</taxon>
        <taxon>Actinomycetes</taxon>
        <taxon>Kitasatosporales</taxon>
        <taxon>Streptomycetaceae</taxon>
        <taxon>Streptomyces</taxon>
    </lineage>
</organism>
<feature type="compositionally biased region" description="Pro residues" evidence="5">
    <location>
        <begin position="481"/>
        <end position="503"/>
    </location>
</feature>
<dbReference type="GO" id="GO:0016301">
    <property type="term" value="F:kinase activity"/>
    <property type="evidence" value="ECO:0007669"/>
    <property type="project" value="UniProtKB-KW"/>
</dbReference>
<evidence type="ECO:0000256" key="5">
    <source>
        <dbReference type="SAM" id="MobiDB-lite"/>
    </source>
</evidence>
<dbReference type="Pfam" id="PF00370">
    <property type="entry name" value="FGGY_N"/>
    <property type="match status" value="1"/>
</dbReference>
<dbReference type="EMBL" id="QQNA01000015">
    <property type="protein sequence ID" value="RDG39627.1"/>
    <property type="molecule type" value="Genomic_DNA"/>
</dbReference>
<evidence type="ECO:0000259" key="7">
    <source>
        <dbReference type="Pfam" id="PF02782"/>
    </source>
</evidence>
<evidence type="ECO:0000256" key="4">
    <source>
        <dbReference type="ARBA" id="ARBA00022777"/>
    </source>
</evidence>
<evidence type="ECO:0000256" key="3">
    <source>
        <dbReference type="ARBA" id="ARBA00022679"/>
    </source>
</evidence>
<feature type="region of interest" description="Disordered" evidence="5">
    <location>
        <begin position="480"/>
        <end position="503"/>
    </location>
</feature>
<gene>
    <name evidence="8" type="ORF">DVH02_02840</name>
</gene>
<dbReference type="Proteomes" id="UP000253741">
    <property type="component" value="Unassembled WGS sequence"/>
</dbReference>
<keyword evidence="4 8" id="KW-0418">Kinase</keyword>
<reference evidence="8 9" key="1">
    <citation type="submission" date="2018-07" db="EMBL/GenBank/DDBJ databases">
        <title>Streptomyces species from bats.</title>
        <authorList>
            <person name="Dunlap C."/>
        </authorList>
    </citation>
    <scope>NUCLEOTIDE SEQUENCE [LARGE SCALE GENOMIC DNA]</scope>
    <source>
        <strain evidence="8 9">AC230</strain>
    </source>
</reference>
<dbReference type="RefSeq" id="WP_114622061.1">
    <property type="nucleotide sequence ID" value="NZ_QQNA01000015.1"/>
</dbReference>
<feature type="domain" description="Carbohydrate kinase FGGY C-terminal" evidence="7">
    <location>
        <begin position="278"/>
        <end position="427"/>
    </location>
</feature>
<dbReference type="InterPro" id="IPR000577">
    <property type="entry name" value="Carb_kinase_FGGY"/>
</dbReference>
<dbReference type="PIRSF" id="PIRSF000538">
    <property type="entry name" value="GlpK"/>
    <property type="match status" value="1"/>
</dbReference>
<evidence type="ECO:0000256" key="2">
    <source>
        <dbReference type="ARBA" id="ARBA00022629"/>
    </source>
</evidence>
<dbReference type="SUPFAM" id="SSF53067">
    <property type="entry name" value="Actin-like ATPase domain"/>
    <property type="match status" value="2"/>
</dbReference>
<comment type="similarity">
    <text evidence="1">Belongs to the FGGY kinase family.</text>
</comment>
<dbReference type="InterPro" id="IPR050406">
    <property type="entry name" value="FGGY_Carb_Kinase"/>
</dbReference>
<sequence length="503" mass="51475">MFVGLDMGTSIVKAVAFAEDGSALGSHSTPISLGGSGDHVEQDVEEVVGAAREVLAAVGEGRAPALVAITGQGDGLWLVDAAGRAVRPALSWMDGRAGALVAEWMADGTAELMYRRTGNVLFPGSPGPLLAWLDRHEPRSLDAAATAACCKDVVQLRLTGERGTDLSDASVPFLDPRTRAYSPEALDALGVGHRAGLLPPIAATLPAGRARGELPGLPEGTPVTSGPYDLPASAIGAGVTEPGDGLLIVGTTLACQVVVESVAFDADPVGFHLATARPDRHMRALPAMTGTVALDWVLGITGASHAQVSGMLAESPRGARGVAALPYLSPSGERAPFVAPFARAEFTGLDLRASRADLVRAMCEAIAFAARHCLEAAGLTGGLAVCGGGVRSLAWLRLFADVLGRPLRVARGPEPGARGAVLAAIAARGGELGHGVDTAAWTAPEAVVEPDPAGVAFYAQAYAEYLSRVAAARARWRGPAPTLPPRSAPAPQPLRPPAKPLIT</sequence>
<evidence type="ECO:0000313" key="8">
    <source>
        <dbReference type="EMBL" id="RDG39627.1"/>
    </source>
</evidence>
<keyword evidence="9" id="KW-1185">Reference proteome</keyword>
<keyword evidence="3" id="KW-0808">Transferase</keyword>